<gene>
    <name evidence="1" type="ORF">TrRE_jg10913</name>
</gene>
<dbReference type="Proteomes" id="UP001165082">
    <property type="component" value="Unassembled WGS sequence"/>
</dbReference>
<proteinExistence type="predicted"/>
<protein>
    <submittedName>
        <fullName evidence="1">Uncharacterized protein</fullName>
    </submittedName>
</protein>
<evidence type="ECO:0000313" key="2">
    <source>
        <dbReference type="Proteomes" id="UP001165082"/>
    </source>
</evidence>
<keyword evidence="2" id="KW-1185">Reference proteome</keyword>
<evidence type="ECO:0000313" key="1">
    <source>
        <dbReference type="EMBL" id="GMI24426.1"/>
    </source>
</evidence>
<accession>A0A9W7L270</accession>
<name>A0A9W7L270_9STRA</name>
<reference evidence="1" key="1">
    <citation type="submission" date="2022-07" db="EMBL/GenBank/DDBJ databases">
        <title>Genome analysis of Parmales, a sister group of diatoms, reveals the evolutionary specialization of diatoms from phago-mixotrophs to photoautotrophs.</title>
        <authorList>
            <person name="Ban H."/>
            <person name="Sato S."/>
            <person name="Yoshikawa S."/>
            <person name="Kazumasa Y."/>
            <person name="Nakamura Y."/>
            <person name="Ichinomiya M."/>
            <person name="Saitoh K."/>
            <person name="Sato N."/>
            <person name="Blanc-Mathieu R."/>
            <person name="Endo H."/>
            <person name="Kuwata A."/>
            <person name="Ogata H."/>
        </authorList>
    </citation>
    <scope>NUCLEOTIDE SEQUENCE</scope>
</reference>
<comment type="caution">
    <text evidence="1">The sequence shown here is derived from an EMBL/GenBank/DDBJ whole genome shotgun (WGS) entry which is preliminary data.</text>
</comment>
<dbReference type="AlphaFoldDB" id="A0A9W7L270"/>
<dbReference type="EMBL" id="BRXZ01007121">
    <property type="protein sequence ID" value="GMI24426.1"/>
    <property type="molecule type" value="Genomic_DNA"/>
</dbReference>
<sequence>KKAEAHELQVEQAIVASIALQKGETSKKAKAIVASIAPHKGGFSKEVKEKRSVFVEAKKGDMSRTWYFRDPKGIEYDVPRVAKQVEVETLEVKQPFAPSLALHKKETVKKGK</sequence>
<feature type="non-terminal residue" evidence="1">
    <location>
        <position position="1"/>
    </location>
</feature>
<feature type="non-terminal residue" evidence="1">
    <location>
        <position position="112"/>
    </location>
</feature>
<organism evidence="1 2">
    <name type="scientific">Triparma retinervis</name>
    <dbReference type="NCBI Taxonomy" id="2557542"/>
    <lineage>
        <taxon>Eukaryota</taxon>
        <taxon>Sar</taxon>
        <taxon>Stramenopiles</taxon>
        <taxon>Ochrophyta</taxon>
        <taxon>Bolidophyceae</taxon>
        <taxon>Parmales</taxon>
        <taxon>Triparmaceae</taxon>
        <taxon>Triparma</taxon>
    </lineage>
</organism>